<dbReference type="Gene3D" id="3.40.50.1820">
    <property type="entry name" value="alpha/beta hydrolase"/>
    <property type="match status" value="1"/>
</dbReference>
<evidence type="ECO:0000256" key="4">
    <source>
        <dbReference type="ARBA" id="ARBA00048461"/>
    </source>
</evidence>
<comment type="catalytic activity">
    <reaction evidence="4">
        <text>a monoacylglycerol + H2O = glycerol + a fatty acid + H(+)</text>
        <dbReference type="Rhea" id="RHEA:15245"/>
        <dbReference type="ChEBI" id="CHEBI:15377"/>
        <dbReference type="ChEBI" id="CHEBI:15378"/>
        <dbReference type="ChEBI" id="CHEBI:17408"/>
        <dbReference type="ChEBI" id="CHEBI:17754"/>
        <dbReference type="ChEBI" id="CHEBI:28868"/>
    </reaction>
</comment>
<evidence type="ECO:0000256" key="2">
    <source>
        <dbReference type="ARBA" id="ARBA00043996"/>
    </source>
</evidence>
<accession>A0A9P6EN65</accession>
<evidence type="ECO:0000256" key="1">
    <source>
        <dbReference type="ARBA" id="ARBA00023157"/>
    </source>
</evidence>
<dbReference type="OrthoDB" id="426718at2759"/>
<comment type="caution">
    <text evidence="7">The sequence shown here is derived from an EMBL/GenBank/DDBJ whole genome shotgun (WGS) entry which is preliminary data.</text>
</comment>
<dbReference type="Proteomes" id="UP000807306">
    <property type="component" value="Unassembled WGS sequence"/>
</dbReference>
<feature type="domain" description="Fungal lipase-type" evidence="6">
    <location>
        <begin position="85"/>
        <end position="243"/>
    </location>
</feature>
<organism evidence="7 8">
    <name type="scientific">Crepidotus variabilis</name>
    <dbReference type="NCBI Taxonomy" id="179855"/>
    <lineage>
        <taxon>Eukaryota</taxon>
        <taxon>Fungi</taxon>
        <taxon>Dikarya</taxon>
        <taxon>Basidiomycota</taxon>
        <taxon>Agaricomycotina</taxon>
        <taxon>Agaricomycetes</taxon>
        <taxon>Agaricomycetidae</taxon>
        <taxon>Agaricales</taxon>
        <taxon>Agaricineae</taxon>
        <taxon>Crepidotaceae</taxon>
        <taxon>Crepidotus</taxon>
    </lineage>
</organism>
<dbReference type="AlphaFoldDB" id="A0A9P6EN65"/>
<dbReference type="Pfam" id="PF01764">
    <property type="entry name" value="Lipase_3"/>
    <property type="match status" value="1"/>
</dbReference>
<keyword evidence="7" id="KW-0378">Hydrolase</keyword>
<comment type="similarity">
    <text evidence="2">Belongs to the AB hydrolase superfamily. Lipase family. Class 3 subfamily.</text>
</comment>
<dbReference type="InterPro" id="IPR002921">
    <property type="entry name" value="Fungal_lipase-type"/>
</dbReference>
<dbReference type="GO" id="GO:0006629">
    <property type="term" value="P:lipid metabolic process"/>
    <property type="evidence" value="ECO:0007669"/>
    <property type="project" value="InterPro"/>
</dbReference>
<proteinExistence type="inferred from homology"/>
<dbReference type="InterPro" id="IPR029058">
    <property type="entry name" value="AB_hydrolase_fold"/>
</dbReference>
<evidence type="ECO:0000256" key="3">
    <source>
        <dbReference type="ARBA" id="ARBA00047591"/>
    </source>
</evidence>
<dbReference type="PANTHER" id="PTHR45856">
    <property type="entry name" value="ALPHA/BETA-HYDROLASES SUPERFAMILY PROTEIN"/>
    <property type="match status" value="1"/>
</dbReference>
<evidence type="ECO:0000313" key="8">
    <source>
        <dbReference type="Proteomes" id="UP000807306"/>
    </source>
</evidence>
<feature type="compositionally biased region" description="Basic and acidic residues" evidence="5">
    <location>
        <begin position="265"/>
        <end position="279"/>
    </location>
</feature>
<feature type="region of interest" description="Disordered" evidence="5">
    <location>
        <begin position="263"/>
        <end position="290"/>
    </location>
</feature>
<evidence type="ECO:0000256" key="5">
    <source>
        <dbReference type="SAM" id="MobiDB-lite"/>
    </source>
</evidence>
<evidence type="ECO:0000313" key="7">
    <source>
        <dbReference type="EMBL" id="KAF9532853.1"/>
    </source>
</evidence>
<keyword evidence="8" id="KW-1185">Reference proteome</keyword>
<comment type="catalytic activity">
    <reaction evidence="3">
        <text>a diacylglycerol + H2O = a monoacylglycerol + a fatty acid + H(+)</text>
        <dbReference type="Rhea" id="RHEA:32731"/>
        <dbReference type="ChEBI" id="CHEBI:15377"/>
        <dbReference type="ChEBI" id="CHEBI:15378"/>
        <dbReference type="ChEBI" id="CHEBI:17408"/>
        <dbReference type="ChEBI" id="CHEBI:18035"/>
        <dbReference type="ChEBI" id="CHEBI:28868"/>
    </reaction>
</comment>
<dbReference type="PANTHER" id="PTHR45856:SF24">
    <property type="entry name" value="FUNGAL LIPASE-LIKE DOMAIN-CONTAINING PROTEIN"/>
    <property type="match status" value="1"/>
</dbReference>
<dbReference type="InterPro" id="IPR051218">
    <property type="entry name" value="Sec_MonoDiacylglyc_Lipase"/>
</dbReference>
<dbReference type="SUPFAM" id="SSF53474">
    <property type="entry name" value="alpha/beta-Hydrolases"/>
    <property type="match status" value="1"/>
</dbReference>
<evidence type="ECO:0000259" key="6">
    <source>
        <dbReference type="Pfam" id="PF01764"/>
    </source>
</evidence>
<gene>
    <name evidence="7" type="ORF">CPB83DRAFT_585196</name>
</gene>
<dbReference type="GO" id="GO:0016787">
    <property type="term" value="F:hydrolase activity"/>
    <property type="evidence" value="ECO:0007669"/>
    <property type="project" value="UniProtKB-KW"/>
</dbReference>
<dbReference type="EMBL" id="MU157830">
    <property type="protein sequence ID" value="KAF9532853.1"/>
    <property type="molecule type" value="Genomic_DNA"/>
</dbReference>
<keyword evidence="1" id="KW-1015">Disulfide bond</keyword>
<sequence length="307" mass="34197">MYVLFCAWVVNWGTDPRAGQILERPYSPTAQEITLVRNGARALAMEFESFIDLSLTPWDPTSKTPSAGPFAGVFKPKTGEPFLILAFKGTTYEWEVNTDALFGAVAVNPEILYGLKAHQGMSRNLFKPFEATGRTESAFDIIFAKLEATAANIKGNGTRKIPVYVTGHSLGAGFAILAYMEFIRRLEIKPSNNFSLQDLWNYGAPRVFLAGGAQKMAAIVKDTNFHVYRAANFGDLVPTLPPIFGTHVDIGYKIDPEAATPEEYITERPSELDGRKPDDPVPSPDTWQKHWPPVYYRGIRKYLNPDE</sequence>
<protein>
    <submittedName>
        <fullName evidence="7">Alpha/Beta hydrolase protein</fullName>
    </submittedName>
</protein>
<name>A0A9P6EN65_9AGAR</name>
<reference evidence="7" key="1">
    <citation type="submission" date="2020-11" db="EMBL/GenBank/DDBJ databases">
        <authorList>
            <consortium name="DOE Joint Genome Institute"/>
            <person name="Ahrendt S."/>
            <person name="Riley R."/>
            <person name="Andreopoulos W."/>
            <person name="Labutti K."/>
            <person name="Pangilinan J."/>
            <person name="Ruiz-Duenas F.J."/>
            <person name="Barrasa J.M."/>
            <person name="Sanchez-Garcia M."/>
            <person name="Camarero S."/>
            <person name="Miyauchi S."/>
            <person name="Serrano A."/>
            <person name="Linde D."/>
            <person name="Babiker R."/>
            <person name="Drula E."/>
            <person name="Ayuso-Fernandez I."/>
            <person name="Pacheco R."/>
            <person name="Padilla G."/>
            <person name="Ferreira P."/>
            <person name="Barriuso J."/>
            <person name="Kellner H."/>
            <person name="Castanera R."/>
            <person name="Alfaro M."/>
            <person name="Ramirez L."/>
            <person name="Pisabarro A.G."/>
            <person name="Kuo A."/>
            <person name="Tritt A."/>
            <person name="Lipzen A."/>
            <person name="He G."/>
            <person name="Yan M."/>
            <person name="Ng V."/>
            <person name="Cullen D."/>
            <person name="Martin F."/>
            <person name="Rosso M.-N."/>
            <person name="Henrissat B."/>
            <person name="Hibbett D."/>
            <person name="Martinez A.T."/>
            <person name="Grigoriev I.V."/>
        </authorList>
    </citation>
    <scope>NUCLEOTIDE SEQUENCE</scope>
    <source>
        <strain evidence="7">CBS 506.95</strain>
    </source>
</reference>